<dbReference type="GO" id="GO:0140359">
    <property type="term" value="F:ABC-type transporter activity"/>
    <property type="evidence" value="ECO:0007669"/>
    <property type="project" value="InterPro"/>
</dbReference>
<dbReference type="Gene3D" id="3.40.50.300">
    <property type="entry name" value="P-loop containing nucleotide triphosphate hydrolases"/>
    <property type="match status" value="2"/>
</dbReference>
<dbReference type="PROSITE" id="PS00211">
    <property type="entry name" value="ABC_TRANSPORTER_1"/>
    <property type="match status" value="1"/>
</dbReference>
<feature type="transmembrane region" description="Helical" evidence="10">
    <location>
        <begin position="360"/>
        <end position="391"/>
    </location>
</feature>
<keyword evidence="3" id="KW-0813">Transport</keyword>
<keyword evidence="6" id="KW-0067">ATP-binding</keyword>
<dbReference type="InterPro" id="IPR003439">
    <property type="entry name" value="ABC_transporter-like_ATP-bd"/>
</dbReference>
<evidence type="ECO:0000256" key="5">
    <source>
        <dbReference type="ARBA" id="ARBA00022741"/>
    </source>
</evidence>
<feature type="region of interest" description="Disordered" evidence="9">
    <location>
        <begin position="184"/>
        <end position="209"/>
    </location>
</feature>
<evidence type="ECO:0000313" key="14">
    <source>
        <dbReference type="Proteomes" id="UP000007264"/>
    </source>
</evidence>
<gene>
    <name evidence="13" type="ORF">COCSUDRAFT_19802</name>
</gene>
<dbReference type="AlphaFoldDB" id="I0YLM1"/>
<comment type="similarity">
    <text evidence="2">Belongs to the ABC transporter superfamily. ABCC family. Conjugate transporter (TC 3.A.1.208) subfamily.</text>
</comment>
<evidence type="ECO:0000256" key="6">
    <source>
        <dbReference type="ARBA" id="ARBA00022840"/>
    </source>
</evidence>
<dbReference type="PANTHER" id="PTHR24223:SF453">
    <property type="entry name" value="ABC TRANSPORTER"/>
    <property type="match status" value="1"/>
</dbReference>
<dbReference type="GO" id="GO:0016887">
    <property type="term" value="F:ATP hydrolysis activity"/>
    <property type="evidence" value="ECO:0007669"/>
    <property type="project" value="InterPro"/>
</dbReference>
<dbReference type="Pfam" id="PF00664">
    <property type="entry name" value="ABC_membrane"/>
    <property type="match status" value="1"/>
</dbReference>
<evidence type="ECO:0000256" key="4">
    <source>
        <dbReference type="ARBA" id="ARBA00022692"/>
    </source>
</evidence>
<dbReference type="PROSITE" id="PS50929">
    <property type="entry name" value="ABC_TM1F"/>
    <property type="match status" value="1"/>
</dbReference>
<dbReference type="KEGG" id="csl:COCSUDRAFT_19802"/>
<dbReference type="eggNOG" id="KOG0054">
    <property type="taxonomic scope" value="Eukaryota"/>
</dbReference>
<organism evidence="13 14">
    <name type="scientific">Coccomyxa subellipsoidea (strain C-169)</name>
    <name type="common">Green microalga</name>
    <dbReference type="NCBI Taxonomy" id="574566"/>
    <lineage>
        <taxon>Eukaryota</taxon>
        <taxon>Viridiplantae</taxon>
        <taxon>Chlorophyta</taxon>
        <taxon>core chlorophytes</taxon>
        <taxon>Trebouxiophyceae</taxon>
        <taxon>Trebouxiophyceae incertae sedis</taxon>
        <taxon>Coccomyxaceae</taxon>
        <taxon>Coccomyxa</taxon>
        <taxon>Coccomyxa subellipsoidea</taxon>
    </lineage>
</organism>
<name>I0YLM1_COCSC</name>
<dbReference type="InterPro" id="IPR011527">
    <property type="entry name" value="ABC1_TM_dom"/>
</dbReference>
<feature type="domain" description="ABC transmembrane type-1" evidence="12">
    <location>
        <begin position="243"/>
        <end position="524"/>
    </location>
</feature>
<feature type="transmembrane region" description="Helical" evidence="10">
    <location>
        <begin position="236"/>
        <end position="257"/>
    </location>
</feature>
<dbReference type="GO" id="GO:0005524">
    <property type="term" value="F:ATP binding"/>
    <property type="evidence" value="ECO:0007669"/>
    <property type="project" value="UniProtKB-KW"/>
</dbReference>
<dbReference type="FunFam" id="1.20.1560.10:FF:000010">
    <property type="entry name" value="Multidrug resistance-associated ABC transporter"/>
    <property type="match status" value="1"/>
</dbReference>
<dbReference type="PROSITE" id="PS50893">
    <property type="entry name" value="ABC_TRANSPORTER_2"/>
    <property type="match status" value="1"/>
</dbReference>
<dbReference type="FunFam" id="3.40.50.300:FF:000163">
    <property type="entry name" value="Multidrug resistance-associated protein member 4"/>
    <property type="match status" value="1"/>
</dbReference>
<dbReference type="SUPFAM" id="SSF90123">
    <property type="entry name" value="ABC transporter transmembrane region"/>
    <property type="match status" value="1"/>
</dbReference>
<dbReference type="InterPro" id="IPR036640">
    <property type="entry name" value="ABC1_TM_sf"/>
</dbReference>
<dbReference type="Proteomes" id="UP000007264">
    <property type="component" value="Unassembled WGS sequence"/>
</dbReference>
<dbReference type="CDD" id="cd18580">
    <property type="entry name" value="ABC_6TM_ABCC_D2"/>
    <property type="match status" value="1"/>
</dbReference>
<dbReference type="PANTHER" id="PTHR24223">
    <property type="entry name" value="ATP-BINDING CASSETTE SUB-FAMILY C"/>
    <property type="match status" value="1"/>
</dbReference>
<feature type="transmembrane region" description="Helical" evidence="10">
    <location>
        <begin position="465"/>
        <end position="483"/>
    </location>
</feature>
<feature type="transmembrane region" description="Helical" evidence="10">
    <location>
        <begin position="278"/>
        <end position="300"/>
    </location>
</feature>
<reference evidence="13 14" key="1">
    <citation type="journal article" date="2012" name="Genome Biol.">
        <title>The genome of the polar eukaryotic microalga coccomyxa subellipsoidea reveals traits of cold adaptation.</title>
        <authorList>
            <person name="Blanc G."/>
            <person name="Agarkova I."/>
            <person name="Grimwood J."/>
            <person name="Kuo A."/>
            <person name="Brueggeman A."/>
            <person name="Dunigan D."/>
            <person name="Gurnon J."/>
            <person name="Ladunga I."/>
            <person name="Lindquist E."/>
            <person name="Lucas S."/>
            <person name="Pangilinan J."/>
            <person name="Proschold T."/>
            <person name="Salamov A."/>
            <person name="Schmutz J."/>
            <person name="Weeks D."/>
            <person name="Yamada T."/>
            <person name="Claverie J.M."/>
            <person name="Grigoriev I."/>
            <person name="Van Etten J."/>
            <person name="Lomsadze A."/>
            <person name="Borodovsky M."/>
        </authorList>
    </citation>
    <scope>NUCLEOTIDE SEQUENCE [LARGE SCALE GENOMIC DNA]</scope>
    <source>
        <strain evidence="13 14">C-169</strain>
    </source>
</reference>
<evidence type="ECO:0000259" key="12">
    <source>
        <dbReference type="PROSITE" id="PS50929"/>
    </source>
</evidence>
<evidence type="ECO:0000256" key="2">
    <source>
        <dbReference type="ARBA" id="ARBA00009726"/>
    </source>
</evidence>
<dbReference type="InterPro" id="IPR050173">
    <property type="entry name" value="ABC_transporter_C-like"/>
</dbReference>
<dbReference type="InterPro" id="IPR003593">
    <property type="entry name" value="AAA+_ATPase"/>
</dbReference>
<dbReference type="CDD" id="cd03244">
    <property type="entry name" value="ABCC_MRP_domain2"/>
    <property type="match status" value="1"/>
</dbReference>
<keyword evidence="5" id="KW-0547">Nucleotide-binding</keyword>
<keyword evidence="13" id="KW-0378">Hydrolase</keyword>
<keyword evidence="14" id="KW-1185">Reference proteome</keyword>
<dbReference type="InterPro" id="IPR027417">
    <property type="entry name" value="P-loop_NTPase"/>
</dbReference>
<evidence type="ECO:0000313" key="13">
    <source>
        <dbReference type="EMBL" id="EIE19290.1"/>
    </source>
</evidence>
<feature type="non-terminal residue" evidence="13">
    <location>
        <position position="1"/>
    </location>
</feature>
<feature type="domain" description="ABC transporter" evidence="11">
    <location>
        <begin position="563"/>
        <end position="803"/>
    </location>
</feature>
<dbReference type="OrthoDB" id="6500128at2759"/>
<evidence type="ECO:0000256" key="10">
    <source>
        <dbReference type="SAM" id="Phobius"/>
    </source>
</evidence>
<keyword evidence="4 10" id="KW-0812">Transmembrane</keyword>
<evidence type="ECO:0000256" key="1">
    <source>
        <dbReference type="ARBA" id="ARBA00004141"/>
    </source>
</evidence>
<dbReference type="GO" id="GO:0016020">
    <property type="term" value="C:membrane"/>
    <property type="evidence" value="ECO:0007669"/>
    <property type="project" value="UniProtKB-SubCell"/>
</dbReference>
<comment type="subcellular location">
    <subcellularLocation>
        <location evidence="1">Membrane</location>
        <topology evidence="1">Multi-pass membrane protein</topology>
    </subcellularLocation>
</comment>
<dbReference type="SUPFAM" id="SSF52540">
    <property type="entry name" value="P-loop containing nucleoside triphosphate hydrolases"/>
    <property type="match status" value="2"/>
</dbReference>
<evidence type="ECO:0000256" key="8">
    <source>
        <dbReference type="ARBA" id="ARBA00023136"/>
    </source>
</evidence>
<dbReference type="Pfam" id="PF00005">
    <property type="entry name" value="ABC_tran"/>
    <property type="match status" value="2"/>
</dbReference>
<dbReference type="GeneID" id="17037230"/>
<evidence type="ECO:0000256" key="3">
    <source>
        <dbReference type="ARBA" id="ARBA00022448"/>
    </source>
</evidence>
<accession>I0YLM1</accession>
<dbReference type="EMBL" id="AGSI01000019">
    <property type="protein sequence ID" value="EIE19290.1"/>
    <property type="molecule type" value="Genomic_DNA"/>
</dbReference>
<dbReference type="InterPro" id="IPR044726">
    <property type="entry name" value="ABCC_6TM_D2"/>
</dbReference>
<comment type="caution">
    <text evidence="13">The sequence shown here is derived from an EMBL/GenBank/DDBJ whole genome shotgun (WGS) entry which is preliminary data.</text>
</comment>
<dbReference type="SMART" id="SM00382">
    <property type="entry name" value="AAA"/>
    <property type="match status" value="1"/>
</dbReference>
<evidence type="ECO:0000259" key="11">
    <source>
        <dbReference type="PROSITE" id="PS50893"/>
    </source>
</evidence>
<dbReference type="STRING" id="574566.I0YLM1"/>
<dbReference type="InterPro" id="IPR017871">
    <property type="entry name" value="ABC_transporter-like_CS"/>
</dbReference>
<proteinExistence type="inferred from homology"/>
<evidence type="ECO:0000256" key="7">
    <source>
        <dbReference type="ARBA" id="ARBA00022989"/>
    </source>
</evidence>
<keyword evidence="7 10" id="KW-1133">Transmembrane helix</keyword>
<evidence type="ECO:0000256" key="9">
    <source>
        <dbReference type="SAM" id="MobiDB-lite"/>
    </source>
</evidence>
<sequence>IAYCSQIPWIVSGTVRDNILFGEDYNEAQYEEVLKACALDADIAQLPAGDMTELGERGINLSGGQKARLALARAAYSGAGIQLLDDPLSAVDPRVGRILFKQCIGPEGGTTRLLVTHQRQHLPGCHRVLVMRGGRVVADGSYAQLSAAGGFSAELGGGCAEAAAELDDAAYDEGITDAVTASHTAEATASDDGKGDGSSGADAEFETGKPHGRLIDAEDRATGSVESRVYADYCRYIGVTTTVFIFASLLLGQAAYLGSEYWLATWAPAADQHDPKWLYVYAILVAAVIVISLARALAFFESTFSASTLMNEQMTVRVLRAPLSFFHTNPTGRILNRFSKDQGVADDLLPQVAFDALQSIFMVLGAIVLVCIAVPWVLPTLVPLLIGFAYVRKRYITTSREVKRFDAVTRSPIYASFGATLKGLPTIRAFGAGGRFKEAFVRDLDANGAWWFAFIATARWIGFRLDAISAVMLTVASILAMAIHDKASSLYLVSPRLVGLALAHVLNLSGSMQWAVRQTAEAENNITSVERMLGYTRLRAEVPPRVAEGGGTPPAGWPGGGRLVFDGVSARYRPSLAPVLTDLTFTVEAGSSCGMVGRTGSGKSSLMLALFRLIEITGGRILVDGVDSGKIGLDALRQQLAIIPQDPVLFSGSLRSNMDPWNACADARLWQVLRQVQLAAAVRKLGGLDARMAEAGNNLSVGQRQLFCLARALLQDAHILALDEATANVDRATDALIQSALRNAVRGTDGSGRRRTLLVIAHRIDTIMDCDQLLVLSRGRLVEQGPPAELACKPEGTFARLSQAAAASET</sequence>
<dbReference type="Gene3D" id="1.20.1560.10">
    <property type="entry name" value="ABC transporter type 1, transmembrane domain"/>
    <property type="match status" value="1"/>
</dbReference>
<protein>
    <submittedName>
        <fullName evidence="13">P-loop containing nucleoside triphosphate hydrolase protein</fullName>
    </submittedName>
</protein>
<dbReference type="RefSeq" id="XP_005643834.1">
    <property type="nucleotide sequence ID" value="XM_005643777.1"/>
</dbReference>
<keyword evidence="8 10" id="KW-0472">Membrane</keyword>